<dbReference type="GO" id="GO:0016298">
    <property type="term" value="F:lipase activity"/>
    <property type="evidence" value="ECO:0007669"/>
    <property type="project" value="TreeGrafter"/>
</dbReference>
<dbReference type="GO" id="GO:0016042">
    <property type="term" value="P:lipid catabolic process"/>
    <property type="evidence" value="ECO:0007669"/>
    <property type="project" value="InterPro"/>
</dbReference>
<evidence type="ECO:0000313" key="2">
    <source>
        <dbReference type="Proteomes" id="UP000887581"/>
    </source>
</evidence>
<evidence type="ECO:0000256" key="1">
    <source>
        <dbReference type="SAM" id="SignalP"/>
    </source>
</evidence>
<accession>A0A915PT44</accession>
<dbReference type="PANTHER" id="PTHR32015">
    <property type="entry name" value="FASTING INDUCED LIPASE"/>
    <property type="match status" value="1"/>
</dbReference>
<protein>
    <submittedName>
        <fullName evidence="3">Lipase</fullName>
    </submittedName>
</protein>
<keyword evidence="1" id="KW-0732">Signal</keyword>
<evidence type="ECO:0000313" key="3">
    <source>
        <dbReference type="WBParaSite" id="sdigi.contig236.g6496.t1"/>
    </source>
</evidence>
<sequence length="307" mass="33817">MLKLLLLLLLCKIIKLNYAYFTSDFNSWLMEVYGPPIQSLLNRADLGRLGSFGGKQYRQQVLRREPVIFVHGMTGMAGEQPLSAAAHFLASGYDWSELYATTYGSGTEGDPFQWTKQSLTCQFVKQIRMLIIAVRLYTGRAVDVIAESMGVLLARKAIHGGQCVDTGEDLGGTLAASIDTFVGVAGPNHGIIFRVENIGFPICMFKMLPICDPVTGVSSTMCPTLSQFLMVENIGFPICMFKMLPICDPVTGVSSTMCPTLSQFLMITGQIPGQQGEKVYGIATHRAIFIRSLEVQRLMVLRHIVSR</sequence>
<dbReference type="PANTHER" id="PTHR32015:SF5">
    <property type="entry name" value="LIPASE RELATED"/>
    <property type="match status" value="1"/>
</dbReference>
<organism evidence="2 3">
    <name type="scientific">Setaria digitata</name>
    <dbReference type="NCBI Taxonomy" id="48799"/>
    <lineage>
        <taxon>Eukaryota</taxon>
        <taxon>Metazoa</taxon>
        <taxon>Ecdysozoa</taxon>
        <taxon>Nematoda</taxon>
        <taxon>Chromadorea</taxon>
        <taxon>Rhabditida</taxon>
        <taxon>Spirurina</taxon>
        <taxon>Spiruromorpha</taxon>
        <taxon>Filarioidea</taxon>
        <taxon>Setariidae</taxon>
        <taxon>Setaria</taxon>
    </lineage>
</organism>
<name>A0A915PT44_9BILA</name>
<proteinExistence type="predicted"/>
<dbReference type="AlphaFoldDB" id="A0A915PT44"/>
<dbReference type="SUPFAM" id="SSF53474">
    <property type="entry name" value="alpha/beta-Hydrolases"/>
    <property type="match status" value="1"/>
</dbReference>
<reference evidence="3" key="1">
    <citation type="submission" date="2022-11" db="UniProtKB">
        <authorList>
            <consortium name="WormBaseParasite"/>
        </authorList>
    </citation>
    <scope>IDENTIFICATION</scope>
</reference>
<dbReference type="Proteomes" id="UP000887581">
    <property type="component" value="Unplaced"/>
</dbReference>
<dbReference type="InterPro" id="IPR029058">
    <property type="entry name" value="AB_hydrolase_fold"/>
</dbReference>
<feature type="signal peptide" evidence="1">
    <location>
        <begin position="1"/>
        <end position="19"/>
    </location>
</feature>
<dbReference type="WBParaSite" id="sdigi.contig236.g6496.t1">
    <property type="protein sequence ID" value="sdigi.contig236.g6496.t1"/>
    <property type="gene ID" value="sdigi.contig236.g6496"/>
</dbReference>
<keyword evidence="2" id="KW-1185">Reference proteome</keyword>
<dbReference type="Gene3D" id="3.40.50.1820">
    <property type="entry name" value="alpha/beta hydrolase"/>
    <property type="match status" value="1"/>
</dbReference>
<dbReference type="Pfam" id="PF01674">
    <property type="entry name" value="Lipase_2"/>
    <property type="match status" value="1"/>
</dbReference>
<feature type="chain" id="PRO_5037548755" evidence="1">
    <location>
        <begin position="20"/>
        <end position="307"/>
    </location>
</feature>
<dbReference type="InterPro" id="IPR002918">
    <property type="entry name" value="Lipase_EstA/Esterase_EstB"/>
</dbReference>